<protein>
    <submittedName>
        <fullName evidence="2">Uncharacterized protein</fullName>
    </submittedName>
</protein>
<reference evidence="2" key="1">
    <citation type="submission" date="2020-01" db="EMBL/GenBank/DDBJ databases">
        <title>Genome sequence of Kobresia littledalei, the first chromosome-level genome in the family Cyperaceae.</title>
        <authorList>
            <person name="Qu G."/>
        </authorList>
    </citation>
    <scope>NUCLEOTIDE SEQUENCE</scope>
    <source>
        <strain evidence="2">C.B.Clarke</strain>
        <tissue evidence="2">Leaf</tissue>
    </source>
</reference>
<evidence type="ECO:0000256" key="1">
    <source>
        <dbReference type="SAM" id="MobiDB-lite"/>
    </source>
</evidence>
<feature type="region of interest" description="Disordered" evidence="1">
    <location>
        <begin position="179"/>
        <end position="206"/>
    </location>
</feature>
<dbReference type="Proteomes" id="UP000623129">
    <property type="component" value="Unassembled WGS sequence"/>
</dbReference>
<accession>A0A833UZD8</accession>
<proteinExistence type="predicted"/>
<sequence length="310" mass="34370">MDEIKASASIKKRLQLQQEVFKWIMEFSDKVETKAKATTEELNDLLDQTGRVELQMNNTVVSFNNMFLHKKIDHIILDENVSAVKMEKSKGPSKTSVPAQDYEKDILPRYKEALSVGLSSCKNLLQNTKQSKGSVLRAMSARSPLPYIIGSEEYNHDDSCGLVTDEFTTEPLAGQYGWIGDQHAHEGPQSSDLFGSQHASNKGEAEPYVRAAQDFKAMLEAALTSPYKFYNEGTTVEGSTSGESRNAVVEGDDETLPINLEHASTDTSNLESAEIYSSLVTGSLFDDSSEIIEEKIVDSIDRNEKKTSDH</sequence>
<gene>
    <name evidence="2" type="ORF">FCM35_KLT15115</name>
</gene>
<dbReference type="EMBL" id="SWLB01000028">
    <property type="protein sequence ID" value="KAF3320981.1"/>
    <property type="molecule type" value="Genomic_DNA"/>
</dbReference>
<keyword evidence="3" id="KW-1185">Reference proteome</keyword>
<comment type="caution">
    <text evidence="2">The sequence shown here is derived from an EMBL/GenBank/DDBJ whole genome shotgun (WGS) entry which is preliminary data.</text>
</comment>
<dbReference type="OrthoDB" id="751084at2759"/>
<organism evidence="2 3">
    <name type="scientific">Carex littledalei</name>
    <dbReference type="NCBI Taxonomy" id="544730"/>
    <lineage>
        <taxon>Eukaryota</taxon>
        <taxon>Viridiplantae</taxon>
        <taxon>Streptophyta</taxon>
        <taxon>Embryophyta</taxon>
        <taxon>Tracheophyta</taxon>
        <taxon>Spermatophyta</taxon>
        <taxon>Magnoliopsida</taxon>
        <taxon>Liliopsida</taxon>
        <taxon>Poales</taxon>
        <taxon>Cyperaceae</taxon>
        <taxon>Cyperoideae</taxon>
        <taxon>Cariceae</taxon>
        <taxon>Carex</taxon>
        <taxon>Carex subgen. Euthyceras</taxon>
    </lineage>
</organism>
<name>A0A833UZD8_9POAL</name>
<evidence type="ECO:0000313" key="2">
    <source>
        <dbReference type="EMBL" id="KAF3320981.1"/>
    </source>
</evidence>
<evidence type="ECO:0000313" key="3">
    <source>
        <dbReference type="Proteomes" id="UP000623129"/>
    </source>
</evidence>
<feature type="compositionally biased region" description="Polar residues" evidence="1">
    <location>
        <begin position="188"/>
        <end position="200"/>
    </location>
</feature>
<dbReference type="AlphaFoldDB" id="A0A833UZD8"/>